<reference evidence="1 2" key="1">
    <citation type="journal article" date="2010" name="Nature">
        <title>Nitrite-driven anaerobic methane oxidation by oxygenic bacteria.</title>
        <authorList>
            <person name="Ettwig K.F."/>
            <person name="Butler M.K."/>
            <person name="Le Paslier D."/>
            <person name="Pelletier E."/>
            <person name="Mangenot S."/>
            <person name="Kuypers M.M.M."/>
            <person name="Schreiber F."/>
            <person name="Dutilh B.E."/>
            <person name="Zedelius J."/>
            <person name="de Beer D."/>
            <person name="Gloerich J."/>
            <person name="Wessels H.J.C.T."/>
            <person name="van Allen T."/>
            <person name="Luesken F."/>
            <person name="Wu M."/>
            <person name="van de Pas-Schoonen K.T."/>
            <person name="Op den Camp H.J.M."/>
            <person name="Janssen-Megens E.M."/>
            <person name="Francoijs K-J."/>
            <person name="Stunnenberg H."/>
            <person name="Weissenbach J."/>
            <person name="Jetten M.S.M."/>
            <person name="Strous M."/>
        </authorList>
    </citation>
    <scope>NUCLEOTIDE SEQUENCE [LARGE SCALE GENOMIC DNA]</scope>
</reference>
<organism evidence="1 2">
    <name type="scientific">Methylomirabilis oxygeniifera</name>
    <dbReference type="NCBI Taxonomy" id="671143"/>
    <lineage>
        <taxon>Bacteria</taxon>
        <taxon>Candidatus Methylomirabilota</taxon>
        <taxon>Candidatus Methylomirabilia</taxon>
        <taxon>Candidatus Methylomirabilales</taxon>
        <taxon>Candidatus Methylomirabilaceae</taxon>
        <taxon>Candidatus Methylomirabilis</taxon>
    </lineage>
</organism>
<dbReference type="STRING" id="671143.DAMO_1290"/>
<protein>
    <recommendedName>
        <fullName evidence="3">Integrase</fullName>
    </recommendedName>
</protein>
<gene>
    <name evidence="1" type="ORF">DAMO_1290</name>
</gene>
<name>D5MF21_METO1</name>
<proteinExistence type="predicted"/>
<evidence type="ECO:0000313" key="2">
    <source>
        <dbReference type="Proteomes" id="UP000006898"/>
    </source>
</evidence>
<dbReference type="EMBL" id="FP565575">
    <property type="protein sequence ID" value="CBE68350.1"/>
    <property type="molecule type" value="Genomic_DNA"/>
</dbReference>
<dbReference type="Proteomes" id="UP000006898">
    <property type="component" value="Chromosome"/>
</dbReference>
<dbReference type="KEGG" id="mox:DAMO_1290"/>
<evidence type="ECO:0000313" key="1">
    <source>
        <dbReference type="EMBL" id="CBE68350.1"/>
    </source>
</evidence>
<sequence length="51" mass="5729">MTYLRQAAAANPQRIHELFRYRAVSTTMIYTHVLNRGGRGVRSPVDVLPGS</sequence>
<evidence type="ECO:0008006" key="3">
    <source>
        <dbReference type="Google" id="ProtNLM"/>
    </source>
</evidence>
<accession>D5MF21</accession>
<dbReference type="HOGENOM" id="CLU_3096862_0_0_0"/>
<dbReference type="AlphaFoldDB" id="D5MF21"/>